<dbReference type="STRING" id="53326.A0A016TWL6"/>
<evidence type="ECO:0000259" key="3">
    <source>
        <dbReference type="PROSITE" id="PS50026"/>
    </source>
</evidence>
<accession>A0A016TWL6</accession>
<dbReference type="Proteomes" id="UP000024635">
    <property type="component" value="Unassembled WGS sequence"/>
</dbReference>
<dbReference type="PROSITE" id="PS00022">
    <property type="entry name" value="EGF_1"/>
    <property type="match status" value="1"/>
</dbReference>
<protein>
    <recommendedName>
        <fullName evidence="7">Ig-like domain-containing protein</fullName>
    </recommendedName>
</protein>
<dbReference type="InterPro" id="IPR013783">
    <property type="entry name" value="Ig-like_fold"/>
</dbReference>
<feature type="disulfide bond" evidence="1">
    <location>
        <begin position="215"/>
        <end position="224"/>
    </location>
</feature>
<dbReference type="InterPro" id="IPR036179">
    <property type="entry name" value="Ig-like_dom_sf"/>
</dbReference>
<keyword evidence="2" id="KW-1133">Transmembrane helix</keyword>
<evidence type="ECO:0008006" key="7">
    <source>
        <dbReference type="Google" id="ProtNLM"/>
    </source>
</evidence>
<comment type="caution">
    <text evidence="1">Lacks conserved residue(s) required for the propagation of feature annotation.</text>
</comment>
<evidence type="ECO:0000313" key="5">
    <source>
        <dbReference type="EMBL" id="EYC07156.1"/>
    </source>
</evidence>
<keyword evidence="1" id="KW-1015">Disulfide bond</keyword>
<sequence length="280" mass="30886">MCCFLPYYLKDFTNLSHTGGAPLITAFSTIFPYYSSNNCVHSALDVSCTITRRRPASYHLTMYRSIAIVLVMLFAGVHSTEHVLRLQGTSVAPDPPASAVLISVPVNSSVVLKCERSPDLPKAQWLHNGNDLDTQLVRVLEDELSSVVIDVYNAKHHDGVYECYAGSASASLRLRGEDIVVLPPGFRFCQKSENAACDHARACMADGTGKTSCVCYPGWSGESCNLPRDIQKANLINVPICPYWPPVITLMVFIICVFILLVCLYNFKARVSRVVLLEFS</sequence>
<name>A0A016TWL6_9BILA</name>
<dbReference type="SUPFAM" id="SSF48726">
    <property type="entry name" value="Immunoglobulin"/>
    <property type="match status" value="1"/>
</dbReference>
<keyword evidence="6" id="KW-1185">Reference proteome</keyword>
<keyword evidence="1" id="KW-0245">EGF-like domain</keyword>
<dbReference type="PROSITE" id="PS50026">
    <property type="entry name" value="EGF_3"/>
    <property type="match status" value="1"/>
</dbReference>
<keyword evidence="2" id="KW-0472">Membrane</keyword>
<gene>
    <name evidence="5" type="primary">Acey_s0072.g712</name>
    <name evidence="5" type="synonym">Acey-F48C5.1</name>
    <name evidence="5" type="ORF">Y032_0072g712</name>
</gene>
<reference evidence="6" key="1">
    <citation type="journal article" date="2015" name="Nat. Genet.">
        <title>The genome and transcriptome of the zoonotic hookworm Ancylostoma ceylanicum identify infection-specific gene families.</title>
        <authorList>
            <person name="Schwarz E.M."/>
            <person name="Hu Y."/>
            <person name="Antoshechkin I."/>
            <person name="Miller M.M."/>
            <person name="Sternberg P.W."/>
            <person name="Aroian R.V."/>
        </authorList>
    </citation>
    <scope>NUCLEOTIDE SEQUENCE</scope>
    <source>
        <strain evidence="6">HY135</strain>
    </source>
</reference>
<feature type="domain" description="Ig-like" evidence="4">
    <location>
        <begin position="96"/>
        <end position="173"/>
    </location>
</feature>
<feature type="transmembrane region" description="Helical" evidence="2">
    <location>
        <begin position="243"/>
        <end position="267"/>
    </location>
</feature>
<comment type="caution">
    <text evidence="5">The sequence shown here is derived from an EMBL/GenBank/DDBJ whole genome shotgun (WGS) entry which is preliminary data.</text>
</comment>
<dbReference type="OrthoDB" id="5860263at2759"/>
<dbReference type="EMBL" id="JARK01001408">
    <property type="protein sequence ID" value="EYC07156.1"/>
    <property type="molecule type" value="Genomic_DNA"/>
</dbReference>
<keyword evidence="2" id="KW-0812">Transmembrane</keyword>
<dbReference type="PROSITE" id="PS50835">
    <property type="entry name" value="IG_LIKE"/>
    <property type="match status" value="1"/>
</dbReference>
<dbReference type="Gene3D" id="2.60.40.10">
    <property type="entry name" value="Immunoglobulins"/>
    <property type="match status" value="1"/>
</dbReference>
<evidence type="ECO:0000256" key="2">
    <source>
        <dbReference type="SAM" id="Phobius"/>
    </source>
</evidence>
<dbReference type="SUPFAM" id="SSF57196">
    <property type="entry name" value="EGF/Laminin"/>
    <property type="match status" value="1"/>
</dbReference>
<dbReference type="AlphaFoldDB" id="A0A016TWL6"/>
<feature type="domain" description="EGF-like" evidence="3">
    <location>
        <begin position="185"/>
        <end position="225"/>
    </location>
</feature>
<evidence type="ECO:0000313" key="6">
    <source>
        <dbReference type="Proteomes" id="UP000024635"/>
    </source>
</evidence>
<dbReference type="InterPro" id="IPR007110">
    <property type="entry name" value="Ig-like_dom"/>
</dbReference>
<proteinExistence type="predicted"/>
<organism evidence="5 6">
    <name type="scientific">Ancylostoma ceylanicum</name>
    <dbReference type="NCBI Taxonomy" id="53326"/>
    <lineage>
        <taxon>Eukaryota</taxon>
        <taxon>Metazoa</taxon>
        <taxon>Ecdysozoa</taxon>
        <taxon>Nematoda</taxon>
        <taxon>Chromadorea</taxon>
        <taxon>Rhabditida</taxon>
        <taxon>Rhabditina</taxon>
        <taxon>Rhabditomorpha</taxon>
        <taxon>Strongyloidea</taxon>
        <taxon>Ancylostomatidae</taxon>
        <taxon>Ancylostomatinae</taxon>
        <taxon>Ancylostoma</taxon>
    </lineage>
</organism>
<evidence type="ECO:0000256" key="1">
    <source>
        <dbReference type="PROSITE-ProRule" id="PRU00076"/>
    </source>
</evidence>
<dbReference type="PROSITE" id="PS01186">
    <property type="entry name" value="EGF_2"/>
    <property type="match status" value="1"/>
</dbReference>
<dbReference type="InterPro" id="IPR000742">
    <property type="entry name" value="EGF"/>
</dbReference>
<evidence type="ECO:0000259" key="4">
    <source>
        <dbReference type="PROSITE" id="PS50835"/>
    </source>
</evidence>